<feature type="region of interest" description="Disordered" evidence="1">
    <location>
        <begin position="195"/>
        <end position="222"/>
    </location>
</feature>
<name>E8WYE2_GRATM</name>
<dbReference type="eggNOG" id="ENOG502ZZF9">
    <property type="taxonomic scope" value="Bacteria"/>
</dbReference>
<evidence type="ECO:0000313" key="2">
    <source>
        <dbReference type="EMBL" id="ADW69848.1"/>
    </source>
</evidence>
<reference evidence="3" key="1">
    <citation type="submission" date="2011-01" db="EMBL/GenBank/DDBJ databases">
        <title>Complete sequence of chromosome of Acidobacterium sp. MP5ACTX9.</title>
        <authorList>
            <consortium name="US DOE Joint Genome Institute"/>
            <person name="Lucas S."/>
            <person name="Copeland A."/>
            <person name="Lapidus A."/>
            <person name="Cheng J.-F."/>
            <person name="Goodwin L."/>
            <person name="Pitluck S."/>
            <person name="Teshima H."/>
            <person name="Detter J.C."/>
            <person name="Han C."/>
            <person name="Tapia R."/>
            <person name="Land M."/>
            <person name="Hauser L."/>
            <person name="Kyrpides N."/>
            <person name="Ivanova N."/>
            <person name="Ovchinnikova G."/>
            <person name="Pagani I."/>
            <person name="Rawat S.R."/>
            <person name="Mannisto M."/>
            <person name="Haggblom M.M."/>
            <person name="Woyke T."/>
        </authorList>
    </citation>
    <scope>NUCLEOTIDE SEQUENCE [LARGE SCALE GENOMIC DNA]</scope>
    <source>
        <strain evidence="3">MP5ACTX9</strain>
    </source>
</reference>
<feature type="region of interest" description="Disordered" evidence="1">
    <location>
        <begin position="1"/>
        <end position="81"/>
    </location>
</feature>
<dbReference type="OrthoDB" id="9799618at2"/>
<dbReference type="KEGG" id="acm:AciX9_2825"/>
<dbReference type="RefSeq" id="WP_013581163.1">
    <property type="nucleotide sequence ID" value="NC_015064.1"/>
</dbReference>
<evidence type="ECO:0000256" key="1">
    <source>
        <dbReference type="SAM" id="MobiDB-lite"/>
    </source>
</evidence>
<dbReference type="InterPro" id="IPR014995">
    <property type="entry name" value="DUF1844"/>
</dbReference>
<dbReference type="EMBL" id="CP002480">
    <property type="protein sequence ID" value="ADW69848.1"/>
    <property type="molecule type" value="Genomic_DNA"/>
</dbReference>
<evidence type="ECO:0008006" key="4">
    <source>
        <dbReference type="Google" id="ProtNLM"/>
    </source>
</evidence>
<dbReference type="Proteomes" id="UP000000343">
    <property type="component" value="Chromosome"/>
</dbReference>
<dbReference type="PaxDb" id="1198114-AciX9_2825"/>
<gene>
    <name evidence="2" type="ordered locus">AciX9_2825</name>
</gene>
<evidence type="ECO:0000313" key="3">
    <source>
        <dbReference type="Proteomes" id="UP000000343"/>
    </source>
</evidence>
<organism evidence="3">
    <name type="scientific">Granulicella tundricola (strain ATCC BAA-1859 / DSM 23138 / MP5ACTX9)</name>
    <dbReference type="NCBI Taxonomy" id="1198114"/>
    <lineage>
        <taxon>Bacteria</taxon>
        <taxon>Pseudomonadati</taxon>
        <taxon>Acidobacteriota</taxon>
        <taxon>Terriglobia</taxon>
        <taxon>Terriglobales</taxon>
        <taxon>Acidobacteriaceae</taxon>
        <taxon>Granulicella</taxon>
    </lineage>
</organism>
<accession>E8WYE2</accession>
<dbReference type="AlphaFoldDB" id="E8WYE2"/>
<feature type="compositionally biased region" description="Basic and acidic residues" evidence="1">
    <location>
        <begin position="11"/>
        <end position="31"/>
    </location>
</feature>
<feature type="compositionally biased region" description="Acidic residues" evidence="1">
    <location>
        <begin position="57"/>
        <end position="71"/>
    </location>
</feature>
<proteinExistence type="predicted"/>
<protein>
    <recommendedName>
        <fullName evidence="4">DUF1844 domain-containing protein</fullName>
    </recommendedName>
</protein>
<dbReference type="HOGENOM" id="CLU_1238762_0_0_0"/>
<dbReference type="Pfam" id="PF08899">
    <property type="entry name" value="DUF1844"/>
    <property type="match status" value="1"/>
</dbReference>
<dbReference type="STRING" id="1198114.AciX9_2825"/>
<feature type="compositionally biased region" description="Pro residues" evidence="1">
    <location>
        <begin position="203"/>
        <end position="215"/>
    </location>
</feature>
<keyword evidence="3" id="KW-1185">Reference proteome</keyword>
<sequence length="222" mass="23849">MSDKPLPFVINDRRKFNSEGELRPESERAPDPEPTPKAPTPISEPEQHPAPHLVTETSEETTEVTAEEAEDPNLPPPPTAEQMEQARLAFEATAERLEIAIRSANPGMDHPPAMSFEQIVQSVYMQSIMQLGGGAQEGQQPQVDILGAKQSIDMLAVLSAKTAGNLAESEQHLIDSALFELRLAFLEITQALARSAQARATQGPPPGGAPTPGGRPGPSLIR</sequence>